<feature type="transmembrane region" description="Helical" evidence="7">
    <location>
        <begin position="162"/>
        <end position="181"/>
    </location>
</feature>
<feature type="transmembrane region" description="Helical" evidence="7">
    <location>
        <begin position="12"/>
        <end position="34"/>
    </location>
</feature>
<sequence>MNQLERRSVFSLAGIYGLRMLGLFMILPVFSLYAEGLEGVTPMLVGVALGVYGLTMAIFQIPFGMLSDRFGRKPIITIGLLLFALGSLIAAMSDTIWGVIIGRAIQGSGAIAAAMMALMADLTEEQERTKAMAIMGVAIGMSFTLALMVGPILNASMGVDGIFWLTAVLAAAGIAILFLLVPDPKHLNFHREVETVPAQLKQVFFDAQLFRLDVGILVQHGIMMAMFTALPFVLRDKLGLPADEHAWFYLPVLMLSVLGMAPLVMLAEKKQKMKQVFIGSVLLMALSEILLGTDQRSLVAVGIGLFFFFVAFNVLEASLPSLISRLAPVESKGTAMGVYSTSQFLGAFIGGAGGGWLSGAFGIQAVFFACAIVALGWLLLALGMKVPAYLSSFMLHVEVSDQRAAEQLAAKLMQLPGVHEASVIVEDGVAYLKVDKKKFDSKLATSLTEALS</sequence>
<evidence type="ECO:0000256" key="7">
    <source>
        <dbReference type="SAM" id="Phobius"/>
    </source>
</evidence>
<feature type="transmembrane region" description="Helical" evidence="7">
    <location>
        <begin position="246"/>
        <end position="264"/>
    </location>
</feature>
<evidence type="ECO:0000313" key="10">
    <source>
        <dbReference type="Proteomes" id="UP000231637"/>
    </source>
</evidence>
<organism evidence="9 10">
    <name type="scientific">Mariprofundus ferrinatatus</name>
    <dbReference type="NCBI Taxonomy" id="1921087"/>
    <lineage>
        <taxon>Bacteria</taxon>
        <taxon>Pseudomonadati</taxon>
        <taxon>Pseudomonadota</taxon>
        <taxon>Candidatius Mariprofundia</taxon>
        <taxon>Mariprofundales</taxon>
        <taxon>Mariprofundaceae</taxon>
        <taxon>Mariprofundus</taxon>
    </lineage>
</organism>
<feature type="transmembrane region" description="Helical" evidence="7">
    <location>
        <begin position="99"/>
        <end position="119"/>
    </location>
</feature>
<dbReference type="Proteomes" id="UP000231637">
    <property type="component" value="Chromosome"/>
</dbReference>
<dbReference type="InterPro" id="IPR011701">
    <property type="entry name" value="MFS"/>
</dbReference>
<dbReference type="GO" id="GO:0005886">
    <property type="term" value="C:plasma membrane"/>
    <property type="evidence" value="ECO:0007669"/>
    <property type="project" value="UniProtKB-SubCell"/>
</dbReference>
<feature type="transmembrane region" description="Helical" evidence="7">
    <location>
        <begin position="363"/>
        <end position="384"/>
    </location>
</feature>
<evidence type="ECO:0000259" key="8">
    <source>
        <dbReference type="PROSITE" id="PS50850"/>
    </source>
</evidence>
<evidence type="ECO:0000256" key="3">
    <source>
        <dbReference type="ARBA" id="ARBA00022475"/>
    </source>
</evidence>
<evidence type="ECO:0000256" key="6">
    <source>
        <dbReference type="ARBA" id="ARBA00023136"/>
    </source>
</evidence>
<evidence type="ECO:0000256" key="2">
    <source>
        <dbReference type="ARBA" id="ARBA00022448"/>
    </source>
</evidence>
<feature type="transmembrane region" description="Helical" evidence="7">
    <location>
        <begin position="336"/>
        <end position="357"/>
    </location>
</feature>
<feature type="transmembrane region" description="Helical" evidence="7">
    <location>
        <begin position="40"/>
        <end position="63"/>
    </location>
</feature>
<dbReference type="InterPro" id="IPR020846">
    <property type="entry name" value="MFS_dom"/>
</dbReference>
<name>A0A2K8L3A8_9PROT</name>
<comment type="subcellular location">
    <subcellularLocation>
        <location evidence="1">Cell membrane</location>
        <topology evidence="1">Multi-pass membrane protein</topology>
    </subcellularLocation>
</comment>
<dbReference type="PANTHER" id="PTHR23517">
    <property type="entry name" value="RESISTANCE PROTEIN MDTM, PUTATIVE-RELATED-RELATED"/>
    <property type="match status" value="1"/>
</dbReference>
<dbReference type="RefSeq" id="WP_100265024.1">
    <property type="nucleotide sequence ID" value="NZ_CP018800.1"/>
</dbReference>
<gene>
    <name evidence="9" type="ORF">Ga0123462_0712</name>
</gene>
<dbReference type="InterPro" id="IPR036259">
    <property type="entry name" value="MFS_trans_sf"/>
</dbReference>
<feature type="transmembrane region" description="Helical" evidence="7">
    <location>
        <begin position="276"/>
        <end position="292"/>
    </location>
</feature>
<proteinExistence type="predicted"/>
<dbReference type="AlphaFoldDB" id="A0A2K8L3A8"/>
<keyword evidence="5 7" id="KW-1133">Transmembrane helix</keyword>
<dbReference type="KEGG" id="mfn:Ga0123462_0712"/>
<feature type="transmembrane region" description="Helical" evidence="7">
    <location>
        <begin position="298"/>
        <end position="315"/>
    </location>
</feature>
<evidence type="ECO:0000256" key="5">
    <source>
        <dbReference type="ARBA" id="ARBA00022989"/>
    </source>
</evidence>
<dbReference type="OrthoDB" id="5293387at2"/>
<feature type="transmembrane region" description="Helical" evidence="7">
    <location>
        <begin position="131"/>
        <end position="150"/>
    </location>
</feature>
<reference evidence="9 10" key="1">
    <citation type="submission" date="2016-12" db="EMBL/GenBank/DDBJ databases">
        <title>Isolation and genomic insights into novel planktonic Zetaproteobacteria from stratified waters of the Chesapeake Bay.</title>
        <authorList>
            <person name="McAllister S.M."/>
            <person name="Kato S."/>
            <person name="Chan C.S."/>
            <person name="Chiu B.K."/>
            <person name="Field E.K."/>
        </authorList>
    </citation>
    <scope>NUCLEOTIDE SEQUENCE [LARGE SCALE GENOMIC DNA]</scope>
    <source>
        <strain evidence="9 10">CP-8</strain>
    </source>
</reference>
<dbReference type="EMBL" id="CP018800">
    <property type="protein sequence ID" value="ATX81582.1"/>
    <property type="molecule type" value="Genomic_DNA"/>
</dbReference>
<dbReference type="Gene3D" id="1.20.1250.20">
    <property type="entry name" value="MFS general substrate transporter like domains"/>
    <property type="match status" value="1"/>
</dbReference>
<keyword evidence="2" id="KW-0813">Transport</keyword>
<dbReference type="CDD" id="cd17472">
    <property type="entry name" value="MFS_YajR_like"/>
    <property type="match status" value="1"/>
</dbReference>
<dbReference type="GO" id="GO:0022857">
    <property type="term" value="F:transmembrane transporter activity"/>
    <property type="evidence" value="ECO:0007669"/>
    <property type="project" value="InterPro"/>
</dbReference>
<evidence type="ECO:0000256" key="4">
    <source>
        <dbReference type="ARBA" id="ARBA00022692"/>
    </source>
</evidence>
<keyword evidence="6 7" id="KW-0472">Membrane</keyword>
<evidence type="ECO:0000313" key="9">
    <source>
        <dbReference type="EMBL" id="ATX81582.1"/>
    </source>
</evidence>
<feature type="transmembrane region" description="Helical" evidence="7">
    <location>
        <begin position="214"/>
        <end position="234"/>
    </location>
</feature>
<keyword evidence="4 7" id="KW-0812">Transmembrane</keyword>
<feature type="transmembrane region" description="Helical" evidence="7">
    <location>
        <begin position="75"/>
        <end position="93"/>
    </location>
</feature>
<keyword evidence="3" id="KW-1003">Cell membrane</keyword>
<protein>
    <submittedName>
        <fullName evidence="9">Putative arabinose efflux permease, MFS family</fullName>
    </submittedName>
</protein>
<dbReference type="PROSITE" id="PS50850">
    <property type="entry name" value="MFS"/>
    <property type="match status" value="1"/>
</dbReference>
<dbReference type="PANTHER" id="PTHR23517:SF2">
    <property type="entry name" value="MULTIDRUG RESISTANCE PROTEIN MDTH"/>
    <property type="match status" value="1"/>
</dbReference>
<dbReference type="Gene3D" id="3.30.70.100">
    <property type="match status" value="1"/>
</dbReference>
<keyword evidence="10" id="KW-1185">Reference proteome</keyword>
<feature type="domain" description="Major facilitator superfamily (MFS) profile" evidence="8">
    <location>
        <begin position="8"/>
        <end position="389"/>
    </location>
</feature>
<dbReference type="Pfam" id="PF07690">
    <property type="entry name" value="MFS_1"/>
    <property type="match status" value="1"/>
</dbReference>
<dbReference type="InterPro" id="IPR050171">
    <property type="entry name" value="MFS_Transporters"/>
</dbReference>
<accession>A0A2K8L3A8</accession>
<dbReference type="SUPFAM" id="SSF103473">
    <property type="entry name" value="MFS general substrate transporter"/>
    <property type="match status" value="1"/>
</dbReference>
<evidence type="ECO:0000256" key="1">
    <source>
        <dbReference type="ARBA" id="ARBA00004651"/>
    </source>
</evidence>